<evidence type="ECO:0000313" key="3">
    <source>
        <dbReference type="Proteomes" id="UP000247810"/>
    </source>
</evidence>
<dbReference type="VEuPathDB" id="FungiDB:BO71DRAFT_221327"/>
<gene>
    <name evidence="2" type="ORF">BO71DRAFT_221327</name>
</gene>
<dbReference type="AlphaFoldDB" id="A0A319DSA8"/>
<organism evidence="2 3">
    <name type="scientific">Aspergillus ellipticus CBS 707.79</name>
    <dbReference type="NCBI Taxonomy" id="1448320"/>
    <lineage>
        <taxon>Eukaryota</taxon>
        <taxon>Fungi</taxon>
        <taxon>Dikarya</taxon>
        <taxon>Ascomycota</taxon>
        <taxon>Pezizomycotina</taxon>
        <taxon>Eurotiomycetes</taxon>
        <taxon>Eurotiomycetidae</taxon>
        <taxon>Eurotiales</taxon>
        <taxon>Aspergillaceae</taxon>
        <taxon>Aspergillus</taxon>
        <taxon>Aspergillus subgen. Circumdati</taxon>
    </lineage>
</organism>
<accession>A0A319DSA8</accession>
<evidence type="ECO:0008006" key="4">
    <source>
        <dbReference type="Google" id="ProtNLM"/>
    </source>
</evidence>
<protein>
    <recommendedName>
        <fullName evidence="4">Secreted protein</fullName>
    </recommendedName>
</protein>
<name>A0A319DSA8_9EURO</name>
<evidence type="ECO:0000256" key="1">
    <source>
        <dbReference type="SAM" id="SignalP"/>
    </source>
</evidence>
<proteinExistence type="predicted"/>
<keyword evidence="3" id="KW-1185">Reference proteome</keyword>
<dbReference type="EMBL" id="KZ825803">
    <property type="protein sequence ID" value="PYH99304.1"/>
    <property type="molecule type" value="Genomic_DNA"/>
</dbReference>
<dbReference type="Proteomes" id="UP000247810">
    <property type="component" value="Unassembled WGS sequence"/>
</dbReference>
<feature type="chain" id="PRO_5016401989" description="Secreted protein" evidence="1">
    <location>
        <begin position="26"/>
        <end position="91"/>
    </location>
</feature>
<evidence type="ECO:0000313" key="2">
    <source>
        <dbReference type="EMBL" id="PYH99304.1"/>
    </source>
</evidence>
<feature type="signal peptide" evidence="1">
    <location>
        <begin position="1"/>
        <end position="25"/>
    </location>
</feature>
<keyword evidence="1" id="KW-0732">Signal</keyword>
<sequence length="91" mass="9976">MPRLSALSFPLPLLSLSLSLHSIDCKSSLLSCCCCFISYSYNQLLEFSTAFTLIQYILHTSTISPSFLGSFPVRSAPPRPASPAPAMLKYQ</sequence>
<reference evidence="2 3" key="1">
    <citation type="submission" date="2018-02" db="EMBL/GenBank/DDBJ databases">
        <title>The genomes of Aspergillus section Nigri reveals drivers in fungal speciation.</title>
        <authorList>
            <consortium name="DOE Joint Genome Institute"/>
            <person name="Vesth T.C."/>
            <person name="Nybo J."/>
            <person name="Theobald S."/>
            <person name="Brandl J."/>
            <person name="Frisvad J.C."/>
            <person name="Nielsen K.F."/>
            <person name="Lyhne E.K."/>
            <person name="Kogle M.E."/>
            <person name="Kuo A."/>
            <person name="Riley R."/>
            <person name="Clum A."/>
            <person name="Nolan M."/>
            <person name="Lipzen A."/>
            <person name="Salamov A."/>
            <person name="Henrissat B."/>
            <person name="Wiebenga A."/>
            <person name="De vries R.P."/>
            <person name="Grigoriev I.V."/>
            <person name="Mortensen U.H."/>
            <person name="Andersen M.R."/>
            <person name="Baker S.E."/>
        </authorList>
    </citation>
    <scope>NUCLEOTIDE SEQUENCE [LARGE SCALE GENOMIC DNA]</scope>
    <source>
        <strain evidence="2 3">CBS 707.79</strain>
    </source>
</reference>